<dbReference type="InterPro" id="IPR006860">
    <property type="entry name" value="FecR"/>
</dbReference>
<evidence type="ECO:0000313" key="3">
    <source>
        <dbReference type="EMBL" id="RXF69087.1"/>
    </source>
</evidence>
<feature type="domain" description="FecR protein" evidence="1">
    <location>
        <begin position="111"/>
        <end position="205"/>
    </location>
</feature>
<protein>
    <submittedName>
        <fullName evidence="3">DUF4974 domain-containing protein</fullName>
    </submittedName>
</protein>
<dbReference type="Gene3D" id="3.55.50.30">
    <property type="match status" value="1"/>
</dbReference>
<dbReference type="Pfam" id="PF16344">
    <property type="entry name" value="FecR_C"/>
    <property type="match status" value="1"/>
</dbReference>
<dbReference type="Proteomes" id="UP000290848">
    <property type="component" value="Unassembled WGS sequence"/>
</dbReference>
<organism evidence="3 4">
    <name type="scientific">Arcticibacter tournemirensis</name>
    <dbReference type="NCBI Taxonomy" id="699437"/>
    <lineage>
        <taxon>Bacteria</taxon>
        <taxon>Pseudomonadati</taxon>
        <taxon>Bacteroidota</taxon>
        <taxon>Sphingobacteriia</taxon>
        <taxon>Sphingobacteriales</taxon>
        <taxon>Sphingobacteriaceae</taxon>
        <taxon>Arcticibacter</taxon>
    </lineage>
</organism>
<name>A0A4Q0M7M9_9SPHI</name>
<dbReference type="AlphaFoldDB" id="A0A4Q0M7M9"/>
<dbReference type="EMBL" id="RXOC01000008">
    <property type="protein sequence ID" value="RXF69087.1"/>
    <property type="molecule type" value="Genomic_DNA"/>
</dbReference>
<dbReference type="PANTHER" id="PTHR30273">
    <property type="entry name" value="PERIPLASMIC SIGNAL SENSOR AND SIGMA FACTOR ACTIVATOR FECR-RELATED"/>
    <property type="match status" value="1"/>
</dbReference>
<evidence type="ECO:0000259" key="2">
    <source>
        <dbReference type="Pfam" id="PF16344"/>
    </source>
</evidence>
<evidence type="ECO:0000259" key="1">
    <source>
        <dbReference type="Pfam" id="PF04773"/>
    </source>
</evidence>
<dbReference type="PANTHER" id="PTHR30273:SF2">
    <property type="entry name" value="PROTEIN FECR"/>
    <property type="match status" value="1"/>
</dbReference>
<feature type="domain" description="Protein FecR C-terminal" evidence="2">
    <location>
        <begin position="249"/>
        <end position="316"/>
    </location>
</feature>
<proteinExistence type="predicted"/>
<accession>A0A4Q0M7M9</accession>
<gene>
    <name evidence="3" type="ORF">EKH83_13105</name>
</gene>
<dbReference type="Pfam" id="PF04773">
    <property type="entry name" value="FecR"/>
    <property type="match status" value="1"/>
</dbReference>
<reference evidence="3 4" key="1">
    <citation type="submission" date="2018-12" db="EMBL/GenBank/DDBJ databases">
        <title>The Draft Genome Sequence of the Soil Bacterium Pedobacter tournemirensis R1.</title>
        <authorList>
            <person name="He J."/>
        </authorList>
    </citation>
    <scope>NUCLEOTIDE SEQUENCE [LARGE SCALE GENOMIC DNA]</scope>
    <source>
        <strain evidence="3 4">R1</strain>
    </source>
</reference>
<dbReference type="RefSeq" id="WP_128769895.1">
    <property type="nucleotide sequence ID" value="NZ_RXOC01000008.1"/>
</dbReference>
<dbReference type="Gene3D" id="2.60.120.1440">
    <property type="match status" value="1"/>
</dbReference>
<dbReference type="InterPro" id="IPR032508">
    <property type="entry name" value="FecR_C"/>
</dbReference>
<dbReference type="GO" id="GO:0016989">
    <property type="term" value="F:sigma factor antagonist activity"/>
    <property type="evidence" value="ECO:0007669"/>
    <property type="project" value="TreeGrafter"/>
</dbReference>
<dbReference type="InterPro" id="IPR012373">
    <property type="entry name" value="Ferrdict_sens_TM"/>
</dbReference>
<evidence type="ECO:0000313" key="4">
    <source>
        <dbReference type="Proteomes" id="UP000290848"/>
    </source>
</evidence>
<comment type="caution">
    <text evidence="3">The sequence shown here is derived from an EMBL/GenBank/DDBJ whole genome shotgun (WGS) entry which is preliminary data.</text>
</comment>
<sequence length="319" mass="36006">MKEPGDMEEEMYTLIIDDLEGVISSSDKLKLEKWRSSSPARENIYQEFCQIDQMADLLSVRRKADVDRSWQRLNSKLIIRSSILKWSVTAAACVLLCVCYYLYSTDSGIITVSTSVNQQKKMVLPDGTIMDLNHNTTVEYSPEEFSKDRSISLLKGEAFFNVKHDPANVFSLNLGDVKAIDLGTAFNVSRSGDDVNIVVQSGTVEFVKQKEEGKVVLNAGMQGRYLAKEKKLADTPNVNANYKAWTDKKLVFINSPLPYVIDQLEKTYHTSLILKGGRLKNRKFTANLHYQTIDSALVIISATLHCKVEKVKDRYILSD</sequence>
<dbReference type="PIRSF" id="PIRSF018266">
    <property type="entry name" value="FecR"/>
    <property type="match status" value="1"/>
</dbReference>